<evidence type="ECO:0000313" key="4">
    <source>
        <dbReference type="EMBL" id="OBI81291.1"/>
    </source>
</evidence>
<evidence type="ECO:0000313" key="5">
    <source>
        <dbReference type="Proteomes" id="UP000093795"/>
    </source>
</evidence>
<evidence type="ECO:0000259" key="3">
    <source>
        <dbReference type="Pfam" id="PF13490"/>
    </source>
</evidence>
<dbReference type="InterPro" id="IPR027383">
    <property type="entry name" value="Znf_put"/>
</dbReference>
<accession>A0A1A3C6C4</accession>
<dbReference type="Proteomes" id="UP000093795">
    <property type="component" value="Unassembled WGS sequence"/>
</dbReference>
<sequence length="80" mass="9115">MDCNELVELVTEYLEGTLDPETRTRFDEHLTECDGCGNYLEQFQTTIDTLGRVSPDRLDPSFRQRLLETFGGWQAGPTGE</sequence>
<keyword evidence="1" id="KW-0805">Transcription regulation</keyword>
<protein>
    <submittedName>
        <fullName evidence="4">Anti-sigma factor</fullName>
    </submittedName>
</protein>
<organism evidence="4 5">
    <name type="scientific">Mycobacterium asiaticum</name>
    <dbReference type="NCBI Taxonomy" id="1790"/>
    <lineage>
        <taxon>Bacteria</taxon>
        <taxon>Bacillati</taxon>
        <taxon>Actinomycetota</taxon>
        <taxon>Actinomycetes</taxon>
        <taxon>Mycobacteriales</taxon>
        <taxon>Mycobacteriaceae</taxon>
        <taxon>Mycobacterium</taxon>
    </lineage>
</organism>
<evidence type="ECO:0000256" key="2">
    <source>
        <dbReference type="ARBA" id="ARBA00023163"/>
    </source>
</evidence>
<proteinExistence type="predicted"/>
<reference evidence="4 5" key="1">
    <citation type="submission" date="2016-06" db="EMBL/GenBank/DDBJ databases">
        <authorList>
            <person name="Kjaerup R.B."/>
            <person name="Dalgaard T.S."/>
            <person name="Juul-Madsen H.R."/>
        </authorList>
    </citation>
    <scope>NUCLEOTIDE SEQUENCE [LARGE SCALE GENOMIC DNA]</scope>
    <source>
        <strain evidence="4 5">1081914.2</strain>
    </source>
</reference>
<comment type="caution">
    <text evidence="4">The sequence shown here is derived from an EMBL/GenBank/DDBJ whole genome shotgun (WGS) entry which is preliminary data.</text>
</comment>
<dbReference type="Pfam" id="PF13490">
    <property type="entry name" value="zf-HC2"/>
    <property type="match status" value="1"/>
</dbReference>
<evidence type="ECO:0000256" key="1">
    <source>
        <dbReference type="ARBA" id="ARBA00023015"/>
    </source>
</evidence>
<feature type="domain" description="Putative zinc-finger" evidence="3">
    <location>
        <begin position="3"/>
        <end position="36"/>
    </location>
</feature>
<dbReference type="OrthoDB" id="129419at2"/>
<gene>
    <name evidence="4" type="ORF">A9X01_24210</name>
</gene>
<dbReference type="AlphaFoldDB" id="A0A1A3C6C4"/>
<dbReference type="EMBL" id="LZKQ01000199">
    <property type="protein sequence ID" value="OBI81291.1"/>
    <property type="molecule type" value="Genomic_DNA"/>
</dbReference>
<keyword evidence="2" id="KW-0804">Transcription</keyword>
<dbReference type="Gene3D" id="1.10.10.1320">
    <property type="entry name" value="Anti-sigma factor, zinc-finger domain"/>
    <property type="match status" value="1"/>
</dbReference>
<name>A0A1A3C6C4_MYCAS</name>
<dbReference type="InterPro" id="IPR041916">
    <property type="entry name" value="Anti_sigma_zinc_sf"/>
</dbReference>